<dbReference type="PANTHER" id="PTHR30472">
    <property type="entry name" value="FERRIC ENTEROBACTIN TRANSPORT SYSTEM PERMEASE PROTEIN"/>
    <property type="match status" value="1"/>
</dbReference>
<proteinExistence type="inferred from homology"/>
<comment type="similarity">
    <text evidence="2">Belongs to the binding-protein-dependent transport system permease family. FecCD subfamily.</text>
</comment>
<feature type="transmembrane region" description="Helical" evidence="8">
    <location>
        <begin position="105"/>
        <end position="123"/>
    </location>
</feature>
<dbReference type="Gene3D" id="1.10.3470.10">
    <property type="entry name" value="ABC transporter involved in vitamin B12 uptake, BtuC"/>
    <property type="match status" value="1"/>
</dbReference>
<evidence type="ECO:0000256" key="8">
    <source>
        <dbReference type="SAM" id="Phobius"/>
    </source>
</evidence>
<evidence type="ECO:0000256" key="5">
    <source>
        <dbReference type="ARBA" id="ARBA00022692"/>
    </source>
</evidence>
<organism evidence="9 10">
    <name type="scientific">Paenibacillus chartarius</name>
    <dbReference type="NCBI Taxonomy" id="747481"/>
    <lineage>
        <taxon>Bacteria</taxon>
        <taxon>Bacillati</taxon>
        <taxon>Bacillota</taxon>
        <taxon>Bacilli</taxon>
        <taxon>Bacillales</taxon>
        <taxon>Paenibacillaceae</taxon>
        <taxon>Paenibacillus</taxon>
    </lineage>
</organism>
<accession>A0ABV6DGD6</accession>
<comment type="caution">
    <text evidence="9">The sequence shown here is derived from an EMBL/GenBank/DDBJ whole genome shotgun (WGS) entry which is preliminary data.</text>
</comment>
<evidence type="ECO:0000256" key="2">
    <source>
        <dbReference type="ARBA" id="ARBA00007935"/>
    </source>
</evidence>
<keyword evidence="7 8" id="KW-0472">Membrane</keyword>
<feature type="transmembrane region" description="Helical" evidence="8">
    <location>
        <begin position="290"/>
        <end position="312"/>
    </location>
</feature>
<feature type="transmembrane region" description="Helical" evidence="8">
    <location>
        <begin position="252"/>
        <end position="278"/>
    </location>
</feature>
<name>A0ABV6DGD6_9BACL</name>
<dbReference type="Proteomes" id="UP001589776">
    <property type="component" value="Unassembled WGS sequence"/>
</dbReference>
<dbReference type="InterPro" id="IPR037294">
    <property type="entry name" value="ABC_BtuC-like"/>
</dbReference>
<evidence type="ECO:0000256" key="3">
    <source>
        <dbReference type="ARBA" id="ARBA00022448"/>
    </source>
</evidence>
<dbReference type="PANTHER" id="PTHR30472:SF24">
    <property type="entry name" value="FERRIC ENTEROBACTIN TRANSPORT SYSTEM PERMEASE PROTEIN FEPG"/>
    <property type="match status" value="1"/>
</dbReference>
<feature type="transmembrane region" description="Helical" evidence="8">
    <location>
        <begin position="161"/>
        <end position="180"/>
    </location>
</feature>
<dbReference type="Pfam" id="PF01032">
    <property type="entry name" value="FecCD"/>
    <property type="match status" value="1"/>
</dbReference>
<keyword evidence="3" id="KW-0813">Transport</keyword>
<feature type="transmembrane region" description="Helical" evidence="8">
    <location>
        <begin position="324"/>
        <end position="341"/>
    </location>
</feature>
<evidence type="ECO:0000313" key="10">
    <source>
        <dbReference type="Proteomes" id="UP001589776"/>
    </source>
</evidence>
<keyword evidence="6 8" id="KW-1133">Transmembrane helix</keyword>
<dbReference type="EMBL" id="JBHLWN010000021">
    <property type="protein sequence ID" value="MFC0211689.1"/>
    <property type="molecule type" value="Genomic_DNA"/>
</dbReference>
<dbReference type="CDD" id="cd06550">
    <property type="entry name" value="TM_ABC_iron-siderophores_like"/>
    <property type="match status" value="1"/>
</dbReference>
<reference evidence="9 10" key="1">
    <citation type="submission" date="2024-09" db="EMBL/GenBank/DDBJ databases">
        <authorList>
            <person name="Sun Q."/>
            <person name="Mori K."/>
        </authorList>
    </citation>
    <scope>NUCLEOTIDE SEQUENCE [LARGE SCALE GENOMIC DNA]</scope>
    <source>
        <strain evidence="9 10">CCM 7759</strain>
    </source>
</reference>
<gene>
    <name evidence="9" type="ORF">ACFFK0_04340</name>
</gene>
<dbReference type="RefSeq" id="WP_377468673.1">
    <property type="nucleotide sequence ID" value="NZ_JBHLWN010000021.1"/>
</dbReference>
<protein>
    <submittedName>
        <fullName evidence="9">FecCD family ABC transporter permease</fullName>
    </submittedName>
</protein>
<feature type="transmembrane region" description="Helical" evidence="8">
    <location>
        <begin position="129"/>
        <end position="149"/>
    </location>
</feature>
<dbReference type="SUPFAM" id="SSF81345">
    <property type="entry name" value="ABC transporter involved in vitamin B12 uptake, BtuC"/>
    <property type="match status" value="1"/>
</dbReference>
<evidence type="ECO:0000256" key="1">
    <source>
        <dbReference type="ARBA" id="ARBA00004651"/>
    </source>
</evidence>
<keyword evidence="4" id="KW-1003">Cell membrane</keyword>
<sequence>MSKYIPLRGKGVSVLMAKRTLLITLVLLLVCFVAVVISAGIGTMRIPPIEVLKVLLGFGDPSVEMIVLNLRLPRILIGVLVGASLASAGAILQGMIRNPLASPDIIGITEGASLGAVCFFFFLSEAVSIHMLPFFTIIGAFAGTALIYMLAWKHGVSPLRLVLIGIGMSAVFKSFSYMLMISTPNFFIGAKSLTFMTGSIYGTSWDKDVAILLPWVLVLLPLTYIQARNINVQQLGDEVTASVGGRVQVQRLILILLSIALAGAAVSVGGAISFIGLIAPHIARKLVGPAFGGVLPVSALIGSLILVLADLIARTVLSPLDLPAGIFTAAVGAPFFIYLLYRQRQA</sequence>
<evidence type="ECO:0000256" key="7">
    <source>
        <dbReference type="ARBA" id="ARBA00023136"/>
    </source>
</evidence>
<dbReference type="InterPro" id="IPR000522">
    <property type="entry name" value="ABC_transptr_permease_BtuC"/>
</dbReference>
<evidence type="ECO:0000256" key="4">
    <source>
        <dbReference type="ARBA" id="ARBA00022475"/>
    </source>
</evidence>
<evidence type="ECO:0000256" key="6">
    <source>
        <dbReference type="ARBA" id="ARBA00022989"/>
    </source>
</evidence>
<feature type="transmembrane region" description="Helical" evidence="8">
    <location>
        <begin position="75"/>
        <end position="93"/>
    </location>
</feature>
<keyword evidence="5 8" id="KW-0812">Transmembrane</keyword>
<evidence type="ECO:0000313" key="9">
    <source>
        <dbReference type="EMBL" id="MFC0211689.1"/>
    </source>
</evidence>
<keyword evidence="10" id="KW-1185">Reference proteome</keyword>
<feature type="transmembrane region" description="Helical" evidence="8">
    <location>
        <begin position="21"/>
        <end position="41"/>
    </location>
</feature>
<comment type="subcellular location">
    <subcellularLocation>
        <location evidence="1">Cell membrane</location>
        <topology evidence="1">Multi-pass membrane protein</topology>
    </subcellularLocation>
</comment>